<feature type="compositionally biased region" description="Polar residues" evidence="1">
    <location>
        <begin position="29"/>
        <end position="39"/>
    </location>
</feature>
<protein>
    <submittedName>
        <fullName evidence="2">Uncharacterized protein</fullName>
    </submittedName>
</protein>
<gene>
    <name evidence="2" type="ORF">Acr_00g0068890</name>
</gene>
<dbReference type="Proteomes" id="UP000585474">
    <property type="component" value="Unassembled WGS sequence"/>
</dbReference>
<organism evidence="2 3">
    <name type="scientific">Actinidia rufa</name>
    <dbReference type="NCBI Taxonomy" id="165716"/>
    <lineage>
        <taxon>Eukaryota</taxon>
        <taxon>Viridiplantae</taxon>
        <taxon>Streptophyta</taxon>
        <taxon>Embryophyta</taxon>
        <taxon>Tracheophyta</taxon>
        <taxon>Spermatophyta</taxon>
        <taxon>Magnoliopsida</taxon>
        <taxon>eudicotyledons</taxon>
        <taxon>Gunneridae</taxon>
        <taxon>Pentapetalae</taxon>
        <taxon>asterids</taxon>
        <taxon>Ericales</taxon>
        <taxon>Actinidiaceae</taxon>
        <taxon>Actinidia</taxon>
    </lineage>
</organism>
<comment type="caution">
    <text evidence="2">The sequence shown here is derived from an EMBL/GenBank/DDBJ whole genome shotgun (WGS) entry which is preliminary data.</text>
</comment>
<evidence type="ECO:0000256" key="1">
    <source>
        <dbReference type="SAM" id="MobiDB-lite"/>
    </source>
</evidence>
<accession>A0A7J0DQT3</accession>
<keyword evidence="3" id="KW-1185">Reference proteome</keyword>
<dbReference type="AlphaFoldDB" id="A0A7J0DQT3"/>
<name>A0A7J0DQT3_9ERIC</name>
<feature type="region of interest" description="Disordered" evidence="1">
    <location>
        <begin position="1"/>
        <end position="51"/>
    </location>
</feature>
<sequence length="234" mass="25569">MSIPQKRKGFQTLSSRRDQGTPGKWHASGSHTSSGTFGASGSREKGATLSPDVTKFWPNAEFTSHVSEIDETRTRFMHATTADRSVDASRLMFNLILEASLENSSQAYLPFWLLVTDFLAQHFIVPEPHETHLSTSKPISRITLCLSNAHLGVTPLPLQLRPYAMDLDPSDDEAPPPPIAIDIPFTSIAPPPTAPVAALTIAFDSRIADTIAALFAHINVIHADLVERISLVHE</sequence>
<evidence type="ECO:0000313" key="2">
    <source>
        <dbReference type="EMBL" id="GFS40496.1"/>
    </source>
</evidence>
<proteinExistence type="predicted"/>
<evidence type="ECO:0000313" key="3">
    <source>
        <dbReference type="Proteomes" id="UP000585474"/>
    </source>
</evidence>
<reference evidence="3" key="1">
    <citation type="submission" date="2019-07" db="EMBL/GenBank/DDBJ databases">
        <title>De Novo Assembly of kiwifruit Actinidia rufa.</title>
        <authorList>
            <person name="Sugita-Konishi S."/>
            <person name="Sato K."/>
            <person name="Mori E."/>
            <person name="Abe Y."/>
            <person name="Kisaki G."/>
            <person name="Hamano K."/>
            <person name="Suezawa K."/>
            <person name="Otani M."/>
            <person name="Fukuda T."/>
            <person name="Manabe T."/>
            <person name="Gomi K."/>
            <person name="Tabuchi M."/>
            <person name="Akimitsu K."/>
            <person name="Kataoka I."/>
        </authorList>
    </citation>
    <scope>NUCLEOTIDE SEQUENCE [LARGE SCALE GENOMIC DNA]</scope>
    <source>
        <strain evidence="3">cv. Fuchu</strain>
    </source>
</reference>
<dbReference type="EMBL" id="BJWL01000350">
    <property type="protein sequence ID" value="GFS40496.1"/>
    <property type="molecule type" value="Genomic_DNA"/>
</dbReference>